<dbReference type="EC" id="2.4.-.-" evidence="3"/>
<dbReference type="PANTHER" id="PTHR30160:SF22">
    <property type="entry name" value="LIPOPOLYSACCHARIDE CORE BIOSYNTHESIS PROTEIN"/>
    <property type="match status" value="1"/>
</dbReference>
<organism evidence="3 4">
    <name type="scientific">Autumnicola musiva</name>
    <dbReference type="NCBI Taxonomy" id="3075589"/>
    <lineage>
        <taxon>Bacteria</taxon>
        <taxon>Pseudomonadati</taxon>
        <taxon>Bacteroidota</taxon>
        <taxon>Flavobacteriia</taxon>
        <taxon>Flavobacteriales</taxon>
        <taxon>Flavobacteriaceae</taxon>
        <taxon>Autumnicola</taxon>
    </lineage>
</organism>
<gene>
    <name evidence="3" type="ORF">RM539_01975</name>
</gene>
<evidence type="ECO:0000256" key="1">
    <source>
        <dbReference type="ARBA" id="ARBA00022676"/>
    </source>
</evidence>
<dbReference type="Gene3D" id="3.40.50.2000">
    <property type="entry name" value="Glycogen Phosphorylase B"/>
    <property type="match status" value="2"/>
</dbReference>
<dbReference type="Proteomes" id="UP001262582">
    <property type="component" value="Unassembled WGS sequence"/>
</dbReference>
<evidence type="ECO:0000256" key="2">
    <source>
        <dbReference type="ARBA" id="ARBA00022679"/>
    </source>
</evidence>
<dbReference type="GO" id="GO:0016757">
    <property type="term" value="F:glycosyltransferase activity"/>
    <property type="evidence" value="ECO:0007669"/>
    <property type="project" value="UniProtKB-KW"/>
</dbReference>
<dbReference type="InterPro" id="IPR002201">
    <property type="entry name" value="Glyco_trans_9"/>
</dbReference>
<keyword evidence="1 3" id="KW-0328">Glycosyltransferase</keyword>
<dbReference type="RefSeq" id="WP_311501816.1">
    <property type="nucleotide sequence ID" value="NZ_JAVRHK010000001.1"/>
</dbReference>
<proteinExistence type="predicted"/>
<keyword evidence="4" id="KW-1185">Reference proteome</keyword>
<name>A0ABU3D1Y7_9FLAO</name>
<dbReference type="Pfam" id="PF01075">
    <property type="entry name" value="Glyco_transf_9"/>
    <property type="match status" value="1"/>
</dbReference>
<protein>
    <submittedName>
        <fullName evidence="3">Glycosyltransferase family 9 protein</fullName>
        <ecNumber evidence="3">2.4.-.-</ecNumber>
    </submittedName>
</protein>
<sequence>MKRASVNKGSDLQVKSPHILVIRLSAMGDVAMAVPVIRTLVKTHPQLKITILTRGFFEPMFDGIPNVSVYEADVNGVHSGVIGLGRLAKELRDEEIDMVADLHDVLRSNVLNSVFYLFGIPVKQIDKGRSDKKALTRTENKIFRQLKSTHQRYADVFEALGYPVNLKNHEFRQPLLLSEEIKSFTGIHDKKWLGIAPFAQHASKSYPSDLMEEVLSQLQKKANIKIFLFGGGASELPKLQEWEQKFPGVHSVAGKFSFKEELALISNLDAMLSMDSGNGHMAAMYEVPVISIWGLTHPYAGFVPFNQPVENSIVPDLEKYPLIPTSIYGKTVPEAYENVMRSISPESIVRKLVEVLS</sequence>
<dbReference type="InterPro" id="IPR051199">
    <property type="entry name" value="LPS_LOS_Heptosyltrfase"/>
</dbReference>
<reference evidence="3 4" key="1">
    <citation type="submission" date="2023-09" db="EMBL/GenBank/DDBJ databases">
        <authorList>
            <person name="Rey-Velasco X."/>
        </authorList>
    </citation>
    <scope>NUCLEOTIDE SEQUENCE [LARGE SCALE GENOMIC DNA]</scope>
    <source>
        <strain evidence="3 4">F117</strain>
    </source>
</reference>
<dbReference type="CDD" id="cd03789">
    <property type="entry name" value="GT9_LPS_heptosyltransferase"/>
    <property type="match status" value="1"/>
</dbReference>
<accession>A0ABU3D1Y7</accession>
<comment type="caution">
    <text evidence="3">The sequence shown here is derived from an EMBL/GenBank/DDBJ whole genome shotgun (WGS) entry which is preliminary data.</text>
</comment>
<evidence type="ECO:0000313" key="3">
    <source>
        <dbReference type="EMBL" id="MDT0675350.1"/>
    </source>
</evidence>
<keyword evidence="2 3" id="KW-0808">Transferase</keyword>
<evidence type="ECO:0000313" key="4">
    <source>
        <dbReference type="Proteomes" id="UP001262582"/>
    </source>
</evidence>
<dbReference type="PANTHER" id="PTHR30160">
    <property type="entry name" value="TETRAACYLDISACCHARIDE 4'-KINASE-RELATED"/>
    <property type="match status" value="1"/>
</dbReference>
<dbReference type="SUPFAM" id="SSF53756">
    <property type="entry name" value="UDP-Glycosyltransferase/glycogen phosphorylase"/>
    <property type="match status" value="1"/>
</dbReference>
<dbReference type="EMBL" id="JAVRHK010000001">
    <property type="protein sequence ID" value="MDT0675350.1"/>
    <property type="molecule type" value="Genomic_DNA"/>
</dbReference>